<dbReference type="EMBL" id="CVQI01034939">
    <property type="protein sequence ID" value="CRK45594.1"/>
    <property type="molecule type" value="Genomic_DNA"/>
</dbReference>
<dbReference type="PANTHER" id="PTHR33048">
    <property type="entry name" value="PTH11-LIKE INTEGRAL MEMBRANE PROTEIN (AFU_ORTHOLOGUE AFUA_5G11245)"/>
    <property type="match status" value="1"/>
</dbReference>
<comment type="subcellular location">
    <subcellularLocation>
        <location evidence="1">Membrane</location>
        <topology evidence="1">Multi-pass membrane protein</topology>
    </subcellularLocation>
</comment>
<evidence type="ECO:0000256" key="6">
    <source>
        <dbReference type="SAM" id="MobiDB-lite"/>
    </source>
</evidence>
<evidence type="ECO:0000313" key="10">
    <source>
        <dbReference type="Proteomes" id="UP000045706"/>
    </source>
</evidence>
<sequence length="425" mass="45736">MSTLGTIHALARRQDDPAAGDIAVPTMPVLTNDPAPTVVASIWVMMAFATVFLLLRIYCKAVRTRGMWWDDYIMLVAWVSFLSLLSMVSSSVADDKQFFLMAATGVLTELMRMGFGLTLGFVPRMHTLSTTADVLNKVALGLSKTSFALTLLRVAQGWQKWFIWFMVVTMNGVLATNAVTTWRAACDREGQDEYEAVLPGSCWSVVDAVIIAMVANSYSALVDFALALLPWKIVWKLQMKKYEKIGVAIAMSLGLVAGIVGVIKVVSAMSITAGPDIPYRLSMLFIWGQAEPNVTIVATTIPVLRVLFRDMHRSKYPAAAGVSGQGGGSSGGGYLRSNGASRFPASTLRGATLVGEGSKGREDDEDSEGSILRSKAGIVRTAEVTVEFGSRGVSRDGDVEEAFEMVNRPLTVASVGARPSMGLVL</sequence>
<dbReference type="GO" id="GO:0016020">
    <property type="term" value="C:membrane"/>
    <property type="evidence" value="ECO:0007669"/>
    <property type="project" value="UniProtKB-SubCell"/>
</dbReference>
<proteinExistence type="inferred from homology"/>
<keyword evidence="4 7" id="KW-0472">Membrane</keyword>
<evidence type="ECO:0000256" key="3">
    <source>
        <dbReference type="ARBA" id="ARBA00022989"/>
    </source>
</evidence>
<feature type="transmembrane region" description="Helical" evidence="7">
    <location>
        <begin position="38"/>
        <end position="59"/>
    </location>
</feature>
<feature type="transmembrane region" description="Helical" evidence="7">
    <location>
        <begin position="98"/>
        <end position="122"/>
    </location>
</feature>
<evidence type="ECO:0000256" key="4">
    <source>
        <dbReference type="ARBA" id="ARBA00023136"/>
    </source>
</evidence>
<organism evidence="9 10">
    <name type="scientific">Verticillium longisporum</name>
    <name type="common">Verticillium dahliae var. longisporum</name>
    <dbReference type="NCBI Taxonomy" id="100787"/>
    <lineage>
        <taxon>Eukaryota</taxon>
        <taxon>Fungi</taxon>
        <taxon>Dikarya</taxon>
        <taxon>Ascomycota</taxon>
        <taxon>Pezizomycotina</taxon>
        <taxon>Sordariomycetes</taxon>
        <taxon>Hypocreomycetidae</taxon>
        <taxon>Glomerellales</taxon>
        <taxon>Plectosphaerellaceae</taxon>
        <taxon>Verticillium</taxon>
    </lineage>
</organism>
<feature type="transmembrane region" description="Helical" evidence="7">
    <location>
        <begin position="218"/>
        <end position="235"/>
    </location>
</feature>
<keyword evidence="3 7" id="KW-1133">Transmembrane helix</keyword>
<evidence type="ECO:0000259" key="8">
    <source>
        <dbReference type="Pfam" id="PF20684"/>
    </source>
</evidence>
<dbReference type="PANTHER" id="PTHR33048:SF42">
    <property type="entry name" value="INTEGRAL MEMBRANE PROTEIN"/>
    <property type="match status" value="1"/>
</dbReference>
<feature type="transmembrane region" description="Helical" evidence="7">
    <location>
        <begin position="71"/>
        <end position="92"/>
    </location>
</feature>
<evidence type="ECO:0000256" key="5">
    <source>
        <dbReference type="ARBA" id="ARBA00038359"/>
    </source>
</evidence>
<evidence type="ECO:0000256" key="1">
    <source>
        <dbReference type="ARBA" id="ARBA00004141"/>
    </source>
</evidence>
<feature type="transmembrane region" description="Helical" evidence="7">
    <location>
        <begin position="247"/>
        <end position="272"/>
    </location>
</feature>
<name>A0A0G4NGQ0_VERLO</name>
<feature type="transmembrane region" description="Helical" evidence="7">
    <location>
        <begin position="284"/>
        <end position="308"/>
    </location>
</feature>
<dbReference type="InterPro" id="IPR052337">
    <property type="entry name" value="SAT4-like"/>
</dbReference>
<protein>
    <recommendedName>
        <fullName evidence="8">Rhodopsin domain-containing protein</fullName>
    </recommendedName>
</protein>
<evidence type="ECO:0000256" key="7">
    <source>
        <dbReference type="SAM" id="Phobius"/>
    </source>
</evidence>
<gene>
    <name evidence="9" type="ORF">BN1723_006706</name>
</gene>
<reference evidence="10" key="1">
    <citation type="submission" date="2015-05" db="EMBL/GenBank/DDBJ databases">
        <authorList>
            <person name="Fogelqvist Johan"/>
        </authorList>
    </citation>
    <scope>NUCLEOTIDE SEQUENCE [LARGE SCALE GENOMIC DNA]</scope>
</reference>
<evidence type="ECO:0000313" key="9">
    <source>
        <dbReference type="EMBL" id="CRK45594.1"/>
    </source>
</evidence>
<evidence type="ECO:0000256" key="2">
    <source>
        <dbReference type="ARBA" id="ARBA00022692"/>
    </source>
</evidence>
<feature type="transmembrane region" description="Helical" evidence="7">
    <location>
        <begin position="161"/>
        <end position="182"/>
    </location>
</feature>
<dbReference type="Pfam" id="PF20684">
    <property type="entry name" value="Fung_rhodopsin"/>
    <property type="match status" value="1"/>
</dbReference>
<keyword evidence="2 7" id="KW-0812">Transmembrane</keyword>
<dbReference type="AlphaFoldDB" id="A0A0G4NGQ0"/>
<dbReference type="Proteomes" id="UP000045706">
    <property type="component" value="Unassembled WGS sequence"/>
</dbReference>
<feature type="region of interest" description="Disordered" evidence="6">
    <location>
        <begin position="353"/>
        <end position="372"/>
    </location>
</feature>
<dbReference type="InterPro" id="IPR049326">
    <property type="entry name" value="Rhodopsin_dom_fungi"/>
</dbReference>
<accession>A0A0G4NGQ0</accession>
<feature type="domain" description="Rhodopsin" evidence="8">
    <location>
        <begin position="55"/>
        <end position="309"/>
    </location>
</feature>
<comment type="similarity">
    <text evidence="5">Belongs to the SAT4 family.</text>
</comment>